<organism evidence="8 9">
    <name type="scientific">Desulfacinum infernum DSM 9756</name>
    <dbReference type="NCBI Taxonomy" id="1121391"/>
    <lineage>
        <taxon>Bacteria</taxon>
        <taxon>Pseudomonadati</taxon>
        <taxon>Thermodesulfobacteriota</taxon>
        <taxon>Syntrophobacteria</taxon>
        <taxon>Syntrophobacterales</taxon>
        <taxon>Syntrophobacteraceae</taxon>
        <taxon>Desulfacinum</taxon>
    </lineage>
</organism>
<dbReference type="InterPro" id="IPR040084">
    <property type="entry name" value="GTPase_Obg"/>
</dbReference>
<evidence type="ECO:0000256" key="2">
    <source>
        <dbReference type="ARBA" id="ARBA00022485"/>
    </source>
</evidence>
<dbReference type="SUPFAM" id="SSF102114">
    <property type="entry name" value="Radical SAM enzymes"/>
    <property type="match status" value="1"/>
</dbReference>
<dbReference type="GO" id="GO:0003824">
    <property type="term" value="F:catalytic activity"/>
    <property type="evidence" value="ECO:0007669"/>
    <property type="project" value="InterPro"/>
</dbReference>
<comment type="cofactor">
    <cofactor evidence="1">
        <name>[4Fe-4S] cluster</name>
        <dbReference type="ChEBI" id="CHEBI:49883"/>
    </cofactor>
</comment>
<accession>A0A1M5I0B4</accession>
<dbReference type="AlphaFoldDB" id="A0A1M5I0B4"/>
<dbReference type="SUPFAM" id="SSF46785">
    <property type="entry name" value="Winged helix' DNA-binding domain"/>
    <property type="match status" value="1"/>
</dbReference>
<dbReference type="PANTHER" id="PTHR43787">
    <property type="entry name" value="FEMO COFACTOR BIOSYNTHESIS PROTEIN NIFB-RELATED"/>
    <property type="match status" value="1"/>
</dbReference>
<keyword evidence="3" id="KW-0949">S-adenosyl-L-methionine</keyword>
<dbReference type="EMBL" id="FQVB01000050">
    <property type="protein sequence ID" value="SHG21587.1"/>
    <property type="molecule type" value="Genomic_DNA"/>
</dbReference>
<dbReference type="PROSITE" id="PS51918">
    <property type="entry name" value="RADICAL_SAM"/>
    <property type="match status" value="1"/>
</dbReference>
<dbReference type="PANTHER" id="PTHR43787:SF11">
    <property type="entry name" value="UPF0026 PROTEIN SLR1464"/>
    <property type="match status" value="1"/>
</dbReference>
<dbReference type="InterPro" id="IPR007197">
    <property type="entry name" value="rSAM"/>
</dbReference>
<dbReference type="OrthoDB" id="9800840at2"/>
<proteinExistence type="predicted"/>
<dbReference type="Gene3D" id="3.20.20.70">
    <property type="entry name" value="Aldolase class I"/>
    <property type="match status" value="1"/>
</dbReference>
<dbReference type="InterPro" id="IPR058240">
    <property type="entry name" value="rSAM_sf"/>
</dbReference>
<dbReference type="Pfam" id="PF04055">
    <property type="entry name" value="Radical_SAM"/>
    <property type="match status" value="1"/>
</dbReference>
<protein>
    <submittedName>
        <fullName evidence="8">Wyosine [tRNA(Phe)-imidazoG37] synthetase, radical SAM superfamily</fullName>
    </submittedName>
</protein>
<dbReference type="CDD" id="cd01335">
    <property type="entry name" value="Radical_SAM"/>
    <property type="match status" value="1"/>
</dbReference>
<evidence type="ECO:0000256" key="4">
    <source>
        <dbReference type="ARBA" id="ARBA00022723"/>
    </source>
</evidence>
<feature type="domain" description="Radical SAM core" evidence="7">
    <location>
        <begin position="11"/>
        <end position="244"/>
    </location>
</feature>
<dbReference type="GO" id="GO:0051539">
    <property type="term" value="F:4 iron, 4 sulfur cluster binding"/>
    <property type="evidence" value="ECO:0007669"/>
    <property type="project" value="UniProtKB-KW"/>
</dbReference>
<keyword evidence="6" id="KW-0411">Iron-sulfur</keyword>
<evidence type="ECO:0000259" key="7">
    <source>
        <dbReference type="PROSITE" id="PS51918"/>
    </source>
</evidence>
<evidence type="ECO:0000313" key="8">
    <source>
        <dbReference type="EMBL" id="SHG21587.1"/>
    </source>
</evidence>
<dbReference type="RefSeq" id="WP_073041762.1">
    <property type="nucleotide sequence ID" value="NZ_FQVB01000050.1"/>
</dbReference>
<keyword evidence="9" id="KW-1185">Reference proteome</keyword>
<keyword evidence="4" id="KW-0479">Metal-binding</keyword>
<dbReference type="InterPro" id="IPR036390">
    <property type="entry name" value="WH_DNA-bd_sf"/>
</dbReference>
<dbReference type="SFLD" id="SFLDS00029">
    <property type="entry name" value="Radical_SAM"/>
    <property type="match status" value="1"/>
</dbReference>
<dbReference type="Proteomes" id="UP000184076">
    <property type="component" value="Unassembled WGS sequence"/>
</dbReference>
<keyword evidence="5" id="KW-0408">Iron</keyword>
<evidence type="ECO:0000256" key="3">
    <source>
        <dbReference type="ARBA" id="ARBA00022691"/>
    </source>
</evidence>
<gene>
    <name evidence="8" type="ORF">SAMN02745206_03477</name>
</gene>
<dbReference type="InterPro" id="IPR013785">
    <property type="entry name" value="Aldolase_TIM"/>
</dbReference>
<name>A0A1M5I0B4_9BACT</name>
<evidence type="ECO:0000313" key="9">
    <source>
        <dbReference type="Proteomes" id="UP000184076"/>
    </source>
</evidence>
<sequence>MGCVFGPVPSRRLGRSLGVDLVPFKTCTYDCIYCQLGRTTRKTVTRREWVPLEDVLSELKDKLTFQPDHITLSGSGEPTLYSRLGELIEGIRSMTQIPVAVLTNGSLLWDPQVRRDLTEASIVIPSLDAGTEDMFQAVNRPHPHIPFEEMLEGLRIFRSEYHGAYWLEVFILAGHTAVWSEARKIARLAKRIGPDRVQLNTACRPAAEDYAVGVDPSRLQEISRFFHPPAEIIADFEVPDLGKRGSATREAVYELLKRRPCGTGDVASGLGLHPNEALKYIEELVHLDFVEPVKKGSKIFYRARL</sequence>
<evidence type="ECO:0000256" key="1">
    <source>
        <dbReference type="ARBA" id="ARBA00001966"/>
    </source>
</evidence>
<dbReference type="STRING" id="1121391.SAMN02745206_03477"/>
<dbReference type="GO" id="GO:0046872">
    <property type="term" value="F:metal ion binding"/>
    <property type="evidence" value="ECO:0007669"/>
    <property type="project" value="UniProtKB-KW"/>
</dbReference>
<evidence type="ECO:0000256" key="5">
    <source>
        <dbReference type="ARBA" id="ARBA00023004"/>
    </source>
</evidence>
<evidence type="ECO:0000256" key="6">
    <source>
        <dbReference type="ARBA" id="ARBA00023014"/>
    </source>
</evidence>
<reference evidence="9" key="1">
    <citation type="submission" date="2016-11" db="EMBL/GenBank/DDBJ databases">
        <authorList>
            <person name="Varghese N."/>
            <person name="Submissions S."/>
        </authorList>
    </citation>
    <scope>NUCLEOTIDE SEQUENCE [LARGE SCALE GENOMIC DNA]</scope>
    <source>
        <strain evidence="9">DSM 9756</strain>
    </source>
</reference>
<keyword evidence="2" id="KW-0004">4Fe-4S</keyword>
<dbReference type="SFLD" id="SFLDG01083">
    <property type="entry name" value="Uncharacterised_Radical_SAM_Su"/>
    <property type="match status" value="1"/>
</dbReference>